<feature type="compositionally biased region" description="Polar residues" evidence="1">
    <location>
        <begin position="1"/>
        <end position="16"/>
    </location>
</feature>
<accession>A0ABR1RUH9</accession>
<feature type="domain" description="SMP" evidence="2">
    <location>
        <begin position="14"/>
        <end position="55"/>
    </location>
</feature>
<gene>
    <name evidence="3" type="ORF">PG991_007747</name>
</gene>
<name>A0ABR1RUH9_9PEZI</name>
<evidence type="ECO:0000313" key="3">
    <source>
        <dbReference type="EMBL" id="KAK8018557.1"/>
    </source>
</evidence>
<keyword evidence="4" id="KW-1185">Reference proteome</keyword>
<evidence type="ECO:0000256" key="1">
    <source>
        <dbReference type="SAM" id="MobiDB-lite"/>
    </source>
</evidence>
<dbReference type="InterPro" id="IPR007011">
    <property type="entry name" value="LEA_SMP_dom"/>
</dbReference>
<evidence type="ECO:0000313" key="4">
    <source>
        <dbReference type="Proteomes" id="UP001396898"/>
    </source>
</evidence>
<reference evidence="3 4" key="1">
    <citation type="submission" date="2023-01" db="EMBL/GenBank/DDBJ databases">
        <title>Analysis of 21 Apiospora genomes using comparative genomics revels a genus with tremendous synthesis potential of carbohydrate active enzymes and secondary metabolites.</title>
        <authorList>
            <person name="Sorensen T."/>
        </authorList>
    </citation>
    <scope>NUCLEOTIDE SEQUENCE [LARGE SCALE GENOMIC DNA]</scope>
    <source>
        <strain evidence="3 4">CBS 20057</strain>
    </source>
</reference>
<evidence type="ECO:0000259" key="2">
    <source>
        <dbReference type="Pfam" id="PF04927"/>
    </source>
</evidence>
<feature type="region of interest" description="Disordered" evidence="1">
    <location>
        <begin position="1"/>
        <end position="82"/>
    </location>
</feature>
<dbReference type="Pfam" id="PF04927">
    <property type="entry name" value="SMP"/>
    <property type="match status" value="1"/>
</dbReference>
<sequence length="82" mass="8269">MSSDNTSNNKENTNPMTKEDAARIQAAKAKKSDTGETAAGSFAARAQSAADKNEKDTKPAAADPAGGGTSPSSGDRQEAALV</sequence>
<proteinExistence type="predicted"/>
<organism evidence="3 4">
    <name type="scientific">Apiospora marii</name>
    <dbReference type="NCBI Taxonomy" id="335849"/>
    <lineage>
        <taxon>Eukaryota</taxon>
        <taxon>Fungi</taxon>
        <taxon>Dikarya</taxon>
        <taxon>Ascomycota</taxon>
        <taxon>Pezizomycotina</taxon>
        <taxon>Sordariomycetes</taxon>
        <taxon>Xylariomycetidae</taxon>
        <taxon>Amphisphaeriales</taxon>
        <taxon>Apiosporaceae</taxon>
        <taxon>Apiospora</taxon>
    </lineage>
</organism>
<comment type="caution">
    <text evidence="3">The sequence shown here is derived from an EMBL/GenBank/DDBJ whole genome shotgun (WGS) entry which is preliminary data.</text>
</comment>
<dbReference type="EMBL" id="JAQQWI010000010">
    <property type="protein sequence ID" value="KAK8018557.1"/>
    <property type="molecule type" value="Genomic_DNA"/>
</dbReference>
<protein>
    <recommendedName>
        <fullName evidence="2">SMP domain-containing protein</fullName>
    </recommendedName>
</protein>
<dbReference type="Proteomes" id="UP001396898">
    <property type="component" value="Unassembled WGS sequence"/>
</dbReference>
<feature type="compositionally biased region" description="Low complexity" evidence="1">
    <location>
        <begin position="38"/>
        <end position="50"/>
    </location>
</feature>